<gene>
    <name evidence="1" type="ORF">T05_584</name>
</gene>
<dbReference type="OrthoDB" id="10289807at2759"/>
<organism evidence="1 2">
    <name type="scientific">Trichinella murrelli</name>
    <dbReference type="NCBI Taxonomy" id="144512"/>
    <lineage>
        <taxon>Eukaryota</taxon>
        <taxon>Metazoa</taxon>
        <taxon>Ecdysozoa</taxon>
        <taxon>Nematoda</taxon>
        <taxon>Enoplea</taxon>
        <taxon>Dorylaimia</taxon>
        <taxon>Trichinellida</taxon>
        <taxon>Trichinellidae</taxon>
        <taxon>Trichinella</taxon>
    </lineage>
</organism>
<comment type="caution">
    <text evidence="1">The sequence shown here is derived from an EMBL/GenBank/DDBJ whole genome shotgun (WGS) entry which is preliminary data.</text>
</comment>
<name>A0A0V0UFJ8_9BILA</name>
<proteinExistence type="predicted"/>
<evidence type="ECO:0000313" key="2">
    <source>
        <dbReference type="Proteomes" id="UP000055048"/>
    </source>
</evidence>
<dbReference type="EMBL" id="JYDJ01000009">
    <property type="protein sequence ID" value="KRX50143.1"/>
    <property type="molecule type" value="Genomic_DNA"/>
</dbReference>
<dbReference type="AlphaFoldDB" id="A0A0V0UFJ8"/>
<sequence>MKFSLLQSYQKQGKKTVMSIFKTEEKSIYAFWLLITDLEKRVHNHLCSVSRAPCKSCAHVGAAIRFQAPRLGCVVSNRELKLTVLPKHKKIVDQYLTIENIFVDPVIIIIIITEDCFTVGYRGTK</sequence>
<dbReference type="Proteomes" id="UP000055048">
    <property type="component" value="Unassembled WGS sequence"/>
</dbReference>
<accession>A0A0V0UFJ8</accession>
<evidence type="ECO:0000313" key="1">
    <source>
        <dbReference type="EMBL" id="KRX50143.1"/>
    </source>
</evidence>
<protein>
    <submittedName>
        <fullName evidence="1">Uncharacterized protein</fullName>
    </submittedName>
</protein>
<keyword evidence="2" id="KW-1185">Reference proteome</keyword>
<reference evidence="1 2" key="1">
    <citation type="submission" date="2015-01" db="EMBL/GenBank/DDBJ databases">
        <title>Evolution of Trichinella species and genotypes.</title>
        <authorList>
            <person name="Korhonen P.K."/>
            <person name="Edoardo P."/>
            <person name="Giuseppe L.R."/>
            <person name="Gasser R.B."/>
        </authorList>
    </citation>
    <scope>NUCLEOTIDE SEQUENCE [LARGE SCALE GENOMIC DNA]</scope>
    <source>
        <strain evidence="1">ISS417</strain>
    </source>
</reference>